<sequence length="370" mass="40249">MAEAAAFTGPLTGLRIIEVGGIGPVPVASMMLADLGADVTRIDRPADPNALQQSDPVFRGRKSMVLNLRSSDDLGCARELIADADVLLEGFRPGVMERLGLGPEECRKSNPRLVYGRMTGWGRQGRLAAKGGHDINYIALTGALHAVGPHEGPPVPPLNLFGDYGGGSMMLIMGVLAALFERSNTGAGKVVEAAMVDGAAALMSQVYSALTRGWWQDERQMNMIDGGRPFYGTYRTRDNKFVALGAIEPPFFADLIKGLGLPEVYLEHQHDPNWWPAMRADFTRKFLERDRDEWAEHFEQFDACVTPVLSMNEAFLHPYNSERGLYQRVSGQPTSVCPVTFDGVRPVGATVVPATGEHTPAALRRQSAKA</sequence>
<dbReference type="InterPro" id="IPR023606">
    <property type="entry name" value="CoA-Trfase_III_dom_1_sf"/>
</dbReference>
<dbReference type="SUPFAM" id="SSF89796">
    <property type="entry name" value="CoA-transferase family III (CaiB/BaiF)"/>
    <property type="match status" value="1"/>
</dbReference>
<dbReference type="Gene3D" id="3.40.50.10540">
    <property type="entry name" value="Crotonobetainyl-coa:carnitine coa-transferase, domain 1"/>
    <property type="match status" value="1"/>
</dbReference>
<dbReference type="RefSeq" id="WP_168521517.1">
    <property type="nucleotide sequence ID" value="NZ_JAAXLS010000047.1"/>
</dbReference>
<reference evidence="1 2" key="1">
    <citation type="submission" date="2020-04" db="EMBL/GenBank/DDBJ databases">
        <title>Novel species.</title>
        <authorList>
            <person name="Teo W.F.A."/>
            <person name="Lipun K."/>
            <person name="Srisuk N."/>
            <person name="Duangmal K."/>
        </authorList>
    </citation>
    <scope>NUCLEOTIDE SEQUENCE [LARGE SCALE GENOMIC DNA]</scope>
    <source>
        <strain evidence="1 2">K13G38</strain>
    </source>
</reference>
<name>A0ABX1JEK5_9PSEU</name>
<keyword evidence="1" id="KW-0808">Transferase</keyword>
<dbReference type="EMBL" id="JAAXLS010000047">
    <property type="protein sequence ID" value="NKQ58058.1"/>
    <property type="molecule type" value="Genomic_DNA"/>
</dbReference>
<dbReference type="Gene3D" id="3.30.1540.10">
    <property type="entry name" value="formyl-coa transferase, domain 3"/>
    <property type="match status" value="1"/>
</dbReference>
<proteinExistence type="predicted"/>
<dbReference type="GO" id="GO:0016740">
    <property type="term" value="F:transferase activity"/>
    <property type="evidence" value="ECO:0007669"/>
    <property type="project" value="UniProtKB-KW"/>
</dbReference>
<dbReference type="Proteomes" id="UP000715441">
    <property type="component" value="Unassembled WGS sequence"/>
</dbReference>
<dbReference type="InterPro" id="IPR050509">
    <property type="entry name" value="CoA-transferase_III"/>
</dbReference>
<dbReference type="PANTHER" id="PTHR48228">
    <property type="entry name" value="SUCCINYL-COA--D-CITRAMALATE COA-TRANSFERASE"/>
    <property type="match status" value="1"/>
</dbReference>
<dbReference type="InterPro" id="IPR003673">
    <property type="entry name" value="CoA-Trfase_fam_III"/>
</dbReference>
<evidence type="ECO:0000313" key="2">
    <source>
        <dbReference type="Proteomes" id="UP000715441"/>
    </source>
</evidence>
<comment type="caution">
    <text evidence="1">The sequence shown here is derived from an EMBL/GenBank/DDBJ whole genome shotgun (WGS) entry which is preliminary data.</text>
</comment>
<dbReference type="PANTHER" id="PTHR48228:SF5">
    <property type="entry name" value="ALPHA-METHYLACYL-COA RACEMASE"/>
    <property type="match status" value="1"/>
</dbReference>
<gene>
    <name evidence="1" type="ORF">HFP15_34880</name>
</gene>
<protein>
    <submittedName>
        <fullName evidence="1">CoA transferase</fullName>
    </submittedName>
</protein>
<keyword evidence="2" id="KW-1185">Reference proteome</keyword>
<dbReference type="InterPro" id="IPR044855">
    <property type="entry name" value="CoA-Trfase_III_dom3_sf"/>
</dbReference>
<dbReference type="Pfam" id="PF02515">
    <property type="entry name" value="CoA_transf_3"/>
    <property type="match status" value="1"/>
</dbReference>
<accession>A0ABX1JEK5</accession>
<organism evidence="1 2">
    <name type="scientific">Amycolatopsis acididurans</name>
    <dbReference type="NCBI Taxonomy" id="2724524"/>
    <lineage>
        <taxon>Bacteria</taxon>
        <taxon>Bacillati</taxon>
        <taxon>Actinomycetota</taxon>
        <taxon>Actinomycetes</taxon>
        <taxon>Pseudonocardiales</taxon>
        <taxon>Pseudonocardiaceae</taxon>
        <taxon>Amycolatopsis</taxon>
    </lineage>
</organism>
<evidence type="ECO:0000313" key="1">
    <source>
        <dbReference type="EMBL" id="NKQ58058.1"/>
    </source>
</evidence>